<protein>
    <submittedName>
        <fullName evidence="5">Tetratricopeptide (TPR) repeat protein</fullName>
    </submittedName>
</protein>
<feature type="repeat" description="TPR" evidence="3">
    <location>
        <begin position="172"/>
        <end position="205"/>
    </location>
</feature>
<evidence type="ECO:0000256" key="4">
    <source>
        <dbReference type="SAM" id="SignalP"/>
    </source>
</evidence>
<dbReference type="InterPro" id="IPR051012">
    <property type="entry name" value="CellSynth/LPSAsmb/PSIAsmb"/>
</dbReference>
<accession>A0ABT2ES78</accession>
<comment type="caution">
    <text evidence="5">The sequence shown here is derived from an EMBL/GenBank/DDBJ whole genome shotgun (WGS) entry which is preliminary data.</text>
</comment>
<dbReference type="InterPro" id="IPR019734">
    <property type="entry name" value="TPR_rpt"/>
</dbReference>
<reference evidence="5 6" key="1">
    <citation type="submission" date="2022-08" db="EMBL/GenBank/DDBJ databases">
        <title>Bacterial and archaeal communities from various locations to study Microbial Dark Matter (Phase II).</title>
        <authorList>
            <person name="Stepanauskas R."/>
        </authorList>
    </citation>
    <scope>NUCLEOTIDE SEQUENCE [LARGE SCALE GENOMIC DNA]</scope>
    <source>
        <strain evidence="5 6">PD1</strain>
    </source>
</reference>
<dbReference type="Proteomes" id="UP001204798">
    <property type="component" value="Unassembled WGS sequence"/>
</dbReference>
<dbReference type="PANTHER" id="PTHR45586">
    <property type="entry name" value="TPR REPEAT-CONTAINING PROTEIN PA4667"/>
    <property type="match status" value="1"/>
</dbReference>
<keyword evidence="2 3" id="KW-0802">TPR repeat</keyword>
<dbReference type="Gene3D" id="1.25.40.10">
    <property type="entry name" value="Tetratricopeptide repeat domain"/>
    <property type="match status" value="4"/>
</dbReference>
<organism evidence="5 6">
    <name type="scientific">Candidatus Fervidibacter sacchari</name>
    <dbReference type="NCBI Taxonomy" id="1448929"/>
    <lineage>
        <taxon>Bacteria</taxon>
        <taxon>Candidatus Fervidibacterota</taxon>
        <taxon>Candidatus Fervidibacter</taxon>
    </lineage>
</organism>
<evidence type="ECO:0000256" key="3">
    <source>
        <dbReference type="PROSITE-ProRule" id="PRU00339"/>
    </source>
</evidence>
<feature type="signal peptide" evidence="4">
    <location>
        <begin position="1"/>
        <end position="20"/>
    </location>
</feature>
<feature type="repeat" description="TPR" evidence="3">
    <location>
        <begin position="104"/>
        <end position="137"/>
    </location>
</feature>
<dbReference type="SUPFAM" id="SSF48452">
    <property type="entry name" value="TPR-like"/>
    <property type="match status" value="4"/>
</dbReference>
<dbReference type="PROSITE" id="PS50005">
    <property type="entry name" value="TPR"/>
    <property type="match status" value="4"/>
</dbReference>
<dbReference type="PANTHER" id="PTHR45586:SF1">
    <property type="entry name" value="LIPOPOLYSACCHARIDE ASSEMBLY PROTEIN B"/>
    <property type="match status" value="1"/>
</dbReference>
<evidence type="ECO:0000313" key="6">
    <source>
        <dbReference type="Proteomes" id="UP001204798"/>
    </source>
</evidence>
<evidence type="ECO:0000313" key="5">
    <source>
        <dbReference type="EMBL" id="MCS3920823.1"/>
    </source>
</evidence>
<gene>
    <name evidence="5" type="ORF">M2350_003260</name>
</gene>
<keyword evidence="1" id="KW-0677">Repeat</keyword>
<evidence type="ECO:0000256" key="1">
    <source>
        <dbReference type="ARBA" id="ARBA00022737"/>
    </source>
</evidence>
<feature type="repeat" description="TPR" evidence="3">
    <location>
        <begin position="240"/>
        <end position="273"/>
    </location>
</feature>
<evidence type="ECO:0000256" key="2">
    <source>
        <dbReference type="ARBA" id="ARBA00022803"/>
    </source>
</evidence>
<dbReference type="Pfam" id="PF14559">
    <property type="entry name" value="TPR_19"/>
    <property type="match status" value="3"/>
</dbReference>
<dbReference type="EMBL" id="JANUCP010000007">
    <property type="protein sequence ID" value="MCS3920823.1"/>
    <property type="molecule type" value="Genomic_DNA"/>
</dbReference>
<dbReference type="PROSITE" id="PS51257">
    <property type="entry name" value="PROKAR_LIPOPROTEIN"/>
    <property type="match status" value="1"/>
</dbReference>
<sequence length="894" mass="103263">MRFASVVFAVLLVACNLALAQQPLLREPGQKQSQQSSDVLEHARQLARKGEWQGVRKTLEPFVKKQPENLEGRKLLTEALLQLGEFSQALPHLRWLSQKSPKDPSVWSALGQVHERLGHLSEARESLRKAVHIMPDEPEFRVHLARILIALDRWDDAAHHLRWLAHRLPDLASAQYHLALYYERKGNFRKAFHHAKRTVQLSPKEPEARLTLARIALQLGDIKTAAEQVETLTKWFPTDAKLAMECAKLFAQAGETERAIKYFRRTLHLQPENSDAHRALADLYSQKGEWRKALWHVRWLARKFPNDAEIVKAEAQCYIQLRRYKDAERSLVRWSKLRPNDFEPFVHLARLYRDLGDAIKARMAYEQALARRPTVEVIAEVADLEERLGDYERAAKLYEWAQRRQPDKPLWRALRAQALMKAGQFDRANRILRFALKRFPDDPHLNALMGIWHAKRVEWVEAEQFLKRVVGRGTRDEVSKISPVYRPSSLVPFLDAVGVLVEIWLCQGKAKEVVRLCDELLRQRPSPELLIWWAQGMDELGKTKEAAQRLERSQMFARNERVVKVAARLWELANEPERAVKVWERFAEIVPDKRVKLLAFSQAAQVWERANEIPKALAILEKAHHLLDDPMLKAEKVRLMLKADAPAAALSEAEKLLAQFPREPIAANLYAEAALQLWRETAFERVAERFQTDAKLTGALLFVAARLNRFNDARKLLNVAATKLPPNDRAIVQHWLVNEKDFASPQPPISSPAIFLERAQKAAEQNRLGEAIELCRKAIALRRDFLPAYELLLQLYQRRNDLEHAVKGFTQLANRQRDDLPLNFAAATALSLRGQHRRAITYWRRVCALTDNHPDAMLKLAESLEAIREDVQAKWVRKFVERLKRWEGLNDETD</sequence>
<keyword evidence="6" id="KW-1185">Reference proteome</keyword>
<dbReference type="SMART" id="SM00028">
    <property type="entry name" value="TPR"/>
    <property type="match status" value="14"/>
</dbReference>
<dbReference type="InterPro" id="IPR011990">
    <property type="entry name" value="TPR-like_helical_dom_sf"/>
</dbReference>
<name>A0ABT2ES78_9BACT</name>
<keyword evidence="4" id="KW-0732">Signal</keyword>
<dbReference type="Pfam" id="PF13432">
    <property type="entry name" value="TPR_16"/>
    <property type="match status" value="2"/>
</dbReference>
<feature type="chain" id="PRO_5047529703" evidence="4">
    <location>
        <begin position="21"/>
        <end position="894"/>
    </location>
</feature>
<feature type="repeat" description="TPR" evidence="3">
    <location>
        <begin position="375"/>
        <end position="408"/>
    </location>
</feature>
<dbReference type="RefSeq" id="WP_259101005.1">
    <property type="nucleotide sequence ID" value="NZ_CP130454.1"/>
</dbReference>
<proteinExistence type="predicted"/>